<comment type="catalytic activity">
    <reaction evidence="1">
        <text>ATP + protein L-histidine = ADP + protein N-phospho-L-histidine.</text>
        <dbReference type="EC" id="2.7.13.3"/>
    </reaction>
</comment>
<dbReference type="InterPro" id="IPR004358">
    <property type="entry name" value="Sig_transdc_His_kin-like_C"/>
</dbReference>
<name>A0A1S6IXX7_9FIRM</name>
<dbReference type="FunFam" id="3.30.565.10:FF:000006">
    <property type="entry name" value="Sensor histidine kinase WalK"/>
    <property type="match status" value="1"/>
</dbReference>
<dbReference type="InterPro" id="IPR036890">
    <property type="entry name" value="HATPase_C_sf"/>
</dbReference>
<dbReference type="Pfam" id="PF02518">
    <property type="entry name" value="HATPase_c"/>
    <property type="match status" value="1"/>
</dbReference>
<dbReference type="InterPro" id="IPR003660">
    <property type="entry name" value="HAMP_dom"/>
</dbReference>
<dbReference type="Gene3D" id="6.10.340.10">
    <property type="match status" value="1"/>
</dbReference>
<reference evidence="18 19" key="1">
    <citation type="journal article" date="2016" name="Int. J. Syst. Evol. Microbiol.">
        <title>Desulfotomaculum ferrireducens sp. nov., a moderately thermophilic sulfate-reducing and dissimilatory Fe(III)-reducing bacterium isolated from compost.</title>
        <authorList>
            <person name="Yang G."/>
            <person name="Guo J."/>
            <person name="Zhuang L."/>
            <person name="Yuan Y."/>
            <person name="Zhou S."/>
        </authorList>
    </citation>
    <scope>NUCLEOTIDE SEQUENCE [LARGE SCALE GENOMIC DNA]</scope>
    <source>
        <strain evidence="18 19">GSS09</strain>
    </source>
</reference>
<dbReference type="PANTHER" id="PTHR45528:SF1">
    <property type="entry name" value="SENSOR HISTIDINE KINASE CPXA"/>
    <property type="match status" value="1"/>
</dbReference>
<dbReference type="SUPFAM" id="SSF158472">
    <property type="entry name" value="HAMP domain-like"/>
    <property type="match status" value="1"/>
</dbReference>
<evidence type="ECO:0000313" key="19">
    <source>
        <dbReference type="Proteomes" id="UP000189464"/>
    </source>
</evidence>
<dbReference type="SUPFAM" id="SSF103190">
    <property type="entry name" value="Sensory domain-like"/>
    <property type="match status" value="1"/>
</dbReference>
<feature type="transmembrane region" description="Helical" evidence="15">
    <location>
        <begin position="154"/>
        <end position="178"/>
    </location>
</feature>
<keyword evidence="5" id="KW-0597">Phosphoprotein</keyword>
<evidence type="ECO:0000256" key="10">
    <source>
        <dbReference type="ARBA" id="ARBA00022840"/>
    </source>
</evidence>
<dbReference type="CDD" id="cd00082">
    <property type="entry name" value="HisKA"/>
    <property type="match status" value="1"/>
</dbReference>
<keyword evidence="10" id="KW-0067">ATP-binding</keyword>
<dbReference type="Pfam" id="PF16736">
    <property type="entry name" value="sCache_like"/>
    <property type="match status" value="1"/>
</dbReference>
<dbReference type="EC" id="2.7.13.3" evidence="3"/>
<dbReference type="AlphaFoldDB" id="A0A1S6IXX7"/>
<dbReference type="RefSeq" id="WP_008409460.1">
    <property type="nucleotide sequence ID" value="NZ_CP019698.1"/>
</dbReference>
<evidence type="ECO:0000256" key="11">
    <source>
        <dbReference type="ARBA" id="ARBA00022989"/>
    </source>
</evidence>
<evidence type="ECO:0000256" key="9">
    <source>
        <dbReference type="ARBA" id="ARBA00022777"/>
    </source>
</evidence>
<dbReference type="GO" id="GO:0005886">
    <property type="term" value="C:plasma membrane"/>
    <property type="evidence" value="ECO:0007669"/>
    <property type="project" value="UniProtKB-SubCell"/>
</dbReference>
<dbReference type="GO" id="GO:0005524">
    <property type="term" value="F:ATP binding"/>
    <property type="evidence" value="ECO:0007669"/>
    <property type="project" value="UniProtKB-KW"/>
</dbReference>
<keyword evidence="7 15" id="KW-0812">Transmembrane</keyword>
<evidence type="ECO:0000256" key="4">
    <source>
        <dbReference type="ARBA" id="ARBA00022475"/>
    </source>
</evidence>
<evidence type="ECO:0000256" key="5">
    <source>
        <dbReference type="ARBA" id="ARBA00022553"/>
    </source>
</evidence>
<feature type="domain" description="Histidine kinase" evidence="16">
    <location>
        <begin position="245"/>
        <end position="462"/>
    </location>
</feature>
<dbReference type="EMBL" id="CP019698">
    <property type="protein sequence ID" value="AQS59634.1"/>
    <property type="molecule type" value="Genomic_DNA"/>
</dbReference>
<dbReference type="STRING" id="1833852.B0537_11425"/>
<dbReference type="OrthoDB" id="112712at2"/>
<dbReference type="InterPro" id="IPR050398">
    <property type="entry name" value="HssS/ArlS-like"/>
</dbReference>
<organism evidence="18 19">
    <name type="scientific">Desulforamulus ferrireducens</name>
    <dbReference type="NCBI Taxonomy" id="1833852"/>
    <lineage>
        <taxon>Bacteria</taxon>
        <taxon>Bacillati</taxon>
        <taxon>Bacillota</taxon>
        <taxon>Clostridia</taxon>
        <taxon>Eubacteriales</taxon>
        <taxon>Peptococcaceae</taxon>
        <taxon>Desulforamulus</taxon>
    </lineage>
</organism>
<evidence type="ECO:0000256" key="13">
    <source>
        <dbReference type="ARBA" id="ARBA00023136"/>
    </source>
</evidence>
<dbReference type="PRINTS" id="PR00344">
    <property type="entry name" value="BCTRLSENSOR"/>
</dbReference>
<sequence>MAIVLLVLAVFAFSVAIQAHQIKSFFYDQQARFYIYEAEEVATFFRKEERPEVIQERLQILSQFLGASISIMDKQGKMVYDQPASGQQATDIGVDPGLLEKVLSGRNTVFAGKLSGSEQDIFLASVPLRKDNQVIGAVVINSPLATIREQINRMLSFAVLGALLGIVLSTVLSMVIFLRFIKPLVEMDKAAKAIAEGDFGKQLQVNSDDEVGRLALSLNRMSAQLKEKIEAIERLDRLRQELVSDVSHELRTPLTVIQGFAEALHDEMVKSPTQEKFYLRNIIDESGRLKDLVNDILRLKSMEAGHVEDMEYVVLNKLLNITAERMRQIATAKEVTILTKLPGEPITVFGNIDRLKQVLTNLLDNAISHTPSRGKVMVELGVQDKWAFFAVKDSGPGIPPEELENIWERFYKLDKSRSRRGAGCGLGLAIVKKIVEVHSGKVTVASEVGKGAVFTVFLPLNQPPEEGADSP</sequence>
<dbReference type="SMART" id="SM00304">
    <property type="entry name" value="HAMP"/>
    <property type="match status" value="1"/>
</dbReference>
<keyword evidence="6" id="KW-0808">Transferase</keyword>
<dbReference type="InterPro" id="IPR029151">
    <property type="entry name" value="Sensor-like_sf"/>
</dbReference>
<dbReference type="PANTHER" id="PTHR45528">
    <property type="entry name" value="SENSOR HISTIDINE KINASE CPXA"/>
    <property type="match status" value="1"/>
</dbReference>
<dbReference type="SMART" id="SM00387">
    <property type="entry name" value="HATPase_c"/>
    <property type="match status" value="1"/>
</dbReference>
<keyword evidence="4" id="KW-1003">Cell membrane</keyword>
<keyword evidence="8" id="KW-0547">Nucleotide-binding</keyword>
<dbReference type="PROSITE" id="PS50885">
    <property type="entry name" value="HAMP"/>
    <property type="match status" value="1"/>
</dbReference>
<dbReference type="SUPFAM" id="SSF55874">
    <property type="entry name" value="ATPase domain of HSP90 chaperone/DNA topoisomerase II/histidine kinase"/>
    <property type="match status" value="1"/>
</dbReference>
<evidence type="ECO:0000256" key="3">
    <source>
        <dbReference type="ARBA" id="ARBA00012438"/>
    </source>
</evidence>
<dbReference type="CDD" id="cd00075">
    <property type="entry name" value="HATPase"/>
    <property type="match status" value="1"/>
</dbReference>
<dbReference type="Pfam" id="PF00512">
    <property type="entry name" value="HisKA"/>
    <property type="match status" value="1"/>
</dbReference>
<evidence type="ECO:0000256" key="15">
    <source>
        <dbReference type="SAM" id="Phobius"/>
    </source>
</evidence>
<dbReference type="SUPFAM" id="SSF47384">
    <property type="entry name" value="Homodimeric domain of signal transducing histidine kinase"/>
    <property type="match status" value="1"/>
</dbReference>
<dbReference type="InterPro" id="IPR003661">
    <property type="entry name" value="HisK_dim/P_dom"/>
</dbReference>
<feature type="coiled-coil region" evidence="14">
    <location>
        <begin position="215"/>
        <end position="245"/>
    </location>
</feature>
<evidence type="ECO:0000259" key="16">
    <source>
        <dbReference type="PROSITE" id="PS50109"/>
    </source>
</evidence>
<dbReference type="CDD" id="cd06225">
    <property type="entry name" value="HAMP"/>
    <property type="match status" value="1"/>
</dbReference>
<proteinExistence type="predicted"/>
<accession>A0A1S6IXX7</accession>
<dbReference type="PROSITE" id="PS50109">
    <property type="entry name" value="HIS_KIN"/>
    <property type="match status" value="1"/>
</dbReference>
<dbReference type="KEGG" id="dfg:B0537_11425"/>
<dbReference type="SMART" id="SM00388">
    <property type="entry name" value="HisKA"/>
    <property type="match status" value="1"/>
</dbReference>
<evidence type="ECO:0000313" key="18">
    <source>
        <dbReference type="EMBL" id="AQS59634.1"/>
    </source>
</evidence>
<evidence type="ECO:0000256" key="12">
    <source>
        <dbReference type="ARBA" id="ARBA00023012"/>
    </source>
</evidence>
<dbReference type="GO" id="GO:0000155">
    <property type="term" value="F:phosphorelay sensor kinase activity"/>
    <property type="evidence" value="ECO:0007669"/>
    <property type="project" value="InterPro"/>
</dbReference>
<evidence type="ECO:0000259" key="17">
    <source>
        <dbReference type="PROSITE" id="PS50885"/>
    </source>
</evidence>
<evidence type="ECO:0000256" key="14">
    <source>
        <dbReference type="SAM" id="Coils"/>
    </source>
</evidence>
<dbReference type="InterPro" id="IPR005467">
    <property type="entry name" value="His_kinase_dom"/>
</dbReference>
<evidence type="ECO:0000256" key="1">
    <source>
        <dbReference type="ARBA" id="ARBA00000085"/>
    </source>
</evidence>
<keyword evidence="13 15" id="KW-0472">Membrane</keyword>
<keyword evidence="12" id="KW-0902">Two-component regulatory system</keyword>
<keyword evidence="11 15" id="KW-1133">Transmembrane helix</keyword>
<gene>
    <name evidence="18" type="ORF">B0537_11425</name>
</gene>
<evidence type="ECO:0000256" key="8">
    <source>
        <dbReference type="ARBA" id="ARBA00022741"/>
    </source>
</evidence>
<dbReference type="Pfam" id="PF00672">
    <property type="entry name" value="HAMP"/>
    <property type="match status" value="1"/>
</dbReference>
<keyword evidence="9" id="KW-0418">Kinase</keyword>
<comment type="subcellular location">
    <subcellularLocation>
        <location evidence="2">Cell membrane</location>
        <topology evidence="2">Multi-pass membrane protein</topology>
    </subcellularLocation>
</comment>
<keyword evidence="19" id="KW-1185">Reference proteome</keyword>
<keyword evidence="14" id="KW-0175">Coiled coil</keyword>
<dbReference type="InterPro" id="IPR003594">
    <property type="entry name" value="HATPase_dom"/>
</dbReference>
<protein>
    <recommendedName>
        <fullName evidence="3">histidine kinase</fullName>
        <ecNumber evidence="3">2.7.13.3</ecNumber>
    </recommendedName>
</protein>
<dbReference type="Gene3D" id="3.30.565.10">
    <property type="entry name" value="Histidine kinase-like ATPase, C-terminal domain"/>
    <property type="match status" value="1"/>
</dbReference>
<evidence type="ECO:0000256" key="2">
    <source>
        <dbReference type="ARBA" id="ARBA00004651"/>
    </source>
</evidence>
<feature type="domain" description="HAMP" evidence="17">
    <location>
        <begin position="178"/>
        <end position="230"/>
    </location>
</feature>
<evidence type="ECO:0000256" key="7">
    <source>
        <dbReference type="ARBA" id="ARBA00022692"/>
    </source>
</evidence>
<dbReference type="InterPro" id="IPR031967">
    <property type="entry name" value="PhoR_single_Cache-like_dom"/>
</dbReference>
<evidence type="ECO:0000256" key="6">
    <source>
        <dbReference type="ARBA" id="ARBA00022679"/>
    </source>
</evidence>
<dbReference type="FunFam" id="1.10.287.130:FF:000001">
    <property type="entry name" value="Two-component sensor histidine kinase"/>
    <property type="match status" value="1"/>
</dbReference>
<dbReference type="Gene3D" id="1.10.287.130">
    <property type="match status" value="1"/>
</dbReference>
<dbReference type="InterPro" id="IPR036097">
    <property type="entry name" value="HisK_dim/P_sf"/>
</dbReference>
<dbReference type="Proteomes" id="UP000189464">
    <property type="component" value="Chromosome"/>
</dbReference>